<protein>
    <recommendedName>
        <fullName evidence="4">Exonuclease 1</fullName>
    </recommendedName>
</protein>
<dbReference type="EMBL" id="HBIZ01065961">
    <property type="protein sequence ID" value="CAE0787771.1"/>
    <property type="molecule type" value="Transcribed_RNA"/>
</dbReference>
<name>A0A7S4FCW4_CHRCT</name>
<dbReference type="SMART" id="SM00485">
    <property type="entry name" value="XPGN"/>
    <property type="match status" value="1"/>
</dbReference>
<dbReference type="InterPro" id="IPR006084">
    <property type="entry name" value="XPG/Rad2"/>
</dbReference>
<dbReference type="PANTHER" id="PTHR11081">
    <property type="entry name" value="FLAP ENDONUCLEASE FAMILY MEMBER"/>
    <property type="match status" value="1"/>
</dbReference>
<reference evidence="3" key="1">
    <citation type="submission" date="2021-01" db="EMBL/GenBank/DDBJ databases">
        <authorList>
            <person name="Corre E."/>
            <person name="Pelletier E."/>
            <person name="Niang G."/>
            <person name="Scheremetjew M."/>
            <person name="Finn R."/>
            <person name="Kale V."/>
            <person name="Holt S."/>
            <person name="Cochrane G."/>
            <person name="Meng A."/>
            <person name="Brown T."/>
            <person name="Cohen L."/>
        </authorList>
    </citation>
    <scope>NUCLEOTIDE SEQUENCE</scope>
    <source>
        <strain evidence="3">CCMP645</strain>
    </source>
</reference>
<dbReference type="GO" id="GO:0017108">
    <property type="term" value="F:5'-flap endonuclease activity"/>
    <property type="evidence" value="ECO:0007669"/>
    <property type="project" value="TreeGrafter"/>
</dbReference>
<dbReference type="Gene3D" id="3.40.50.1010">
    <property type="entry name" value="5'-nuclease"/>
    <property type="match status" value="1"/>
</dbReference>
<accession>A0A7S4FCW4</accession>
<dbReference type="PRINTS" id="PR00853">
    <property type="entry name" value="XPGRADSUPER"/>
</dbReference>
<dbReference type="InterPro" id="IPR029060">
    <property type="entry name" value="PIN-like_dom_sf"/>
</dbReference>
<gene>
    <name evidence="3" type="ORF">PCAR00345_LOCUS40479</name>
</gene>
<sequence length="445" mass="47336">MGITGLWKELASCGVRIDDLDGRLTGWRIGVDVSCFMNAAVKLPKAAMEQVVHGNAAPDQATMTVRRCFELVQRECGRQAIAFFDGAVRPYKAATNAARRDLRAAATAKAKALHAEGAHATAIQQAASAAAGVTPELRRACVCELSRLGVQVIEAPFEADGQMAFAFRNGSIDAVLTSDSDLLALGCRVIRLSVKGPISSLGRIGQLVLYDVSRLPSPQTAIDTDPVSSLASLVAASGVHVLVVYASLVGCDFTASRKLERIGHAAALAILSHLHSLCGISTRTTPEEVLHAIKTATYRTKSSVIRLLPADAADLLQSVWDAFLRQPVLVDSASGTVGALSGEAWENLPRPEMPQCELPSPQSMRKCSVRIADSPSPKLKATPCKEEAFQKKSSLARLALKANSAASPTLPATVCLWPKGRTHTDEGGDEARHVLSRLFATLFQD</sequence>
<dbReference type="InterPro" id="IPR006086">
    <property type="entry name" value="XPG-I_dom"/>
</dbReference>
<feature type="domain" description="XPG-I" evidence="1">
    <location>
        <begin position="146"/>
        <end position="217"/>
    </location>
</feature>
<evidence type="ECO:0000259" key="1">
    <source>
        <dbReference type="SMART" id="SM00484"/>
    </source>
</evidence>
<organism evidence="3">
    <name type="scientific">Chrysotila carterae</name>
    <name type="common">Marine alga</name>
    <name type="synonym">Syracosphaera carterae</name>
    <dbReference type="NCBI Taxonomy" id="13221"/>
    <lineage>
        <taxon>Eukaryota</taxon>
        <taxon>Haptista</taxon>
        <taxon>Haptophyta</taxon>
        <taxon>Prymnesiophyceae</taxon>
        <taxon>Isochrysidales</taxon>
        <taxon>Isochrysidaceae</taxon>
        <taxon>Chrysotila</taxon>
    </lineage>
</organism>
<dbReference type="AlphaFoldDB" id="A0A7S4FCW4"/>
<dbReference type="Pfam" id="PF00867">
    <property type="entry name" value="XPG_I"/>
    <property type="match status" value="1"/>
</dbReference>
<feature type="domain" description="XPG N-terminal" evidence="2">
    <location>
        <begin position="1"/>
        <end position="106"/>
    </location>
</feature>
<dbReference type="SUPFAM" id="SSF88723">
    <property type="entry name" value="PIN domain-like"/>
    <property type="match status" value="1"/>
</dbReference>
<dbReference type="InterPro" id="IPR006085">
    <property type="entry name" value="XPG_DNA_repair_N"/>
</dbReference>
<dbReference type="PANTHER" id="PTHR11081:SF59">
    <property type="entry name" value="FI23547P1"/>
    <property type="match status" value="1"/>
</dbReference>
<proteinExistence type="predicted"/>
<evidence type="ECO:0000259" key="2">
    <source>
        <dbReference type="SMART" id="SM00485"/>
    </source>
</evidence>
<dbReference type="SMART" id="SM00484">
    <property type="entry name" value="XPGI"/>
    <property type="match status" value="1"/>
</dbReference>
<evidence type="ECO:0008006" key="4">
    <source>
        <dbReference type="Google" id="ProtNLM"/>
    </source>
</evidence>
<evidence type="ECO:0000313" key="3">
    <source>
        <dbReference type="EMBL" id="CAE0787771.1"/>
    </source>
</evidence>